<evidence type="ECO:0000313" key="5">
    <source>
        <dbReference type="EMBL" id="ARQ00437.1"/>
    </source>
</evidence>
<dbReference type="KEGG" id="psin:CAK95_16125"/>
<dbReference type="OrthoDB" id="9791366at2"/>
<dbReference type="AlphaFoldDB" id="A0A1W6ZSS3"/>
<proteinExistence type="predicted"/>
<reference evidence="5 6" key="1">
    <citation type="submission" date="2017-05" db="EMBL/GenBank/DDBJ databases">
        <title>Full genome sequence of Pseudorhodoplanes sinuspersici.</title>
        <authorList>
            <person name="Dastgheib S.M.M."/>
            <person name="Shavandi M."/>
            <person name="Tirandaz H."/>
        </authorList>
    </citation>
    <scope>NUCLEOTIDE SEQUENCE [LARGE SCALE GENOMIC DNA]</scope>
    <source>
        <strain evidence="5 6">RIPI110</strain>
    </source>
</reference>
<gene>
    <name evidence="5" type="ORF">CAK95_16125</name>
</gene>
<protein>
    <recommendedName>
        <fullName evidence="2">Maspardin</fullName>
    </recommendedName>
</protein>
<feature type="domain" description="AB hydrolase-1" evidence="4">
    <location>
        <begin position="43"/>
        <end position="257"/>
    </location>
</feature>
<dbReference type="EMBL" id="CP021112">
    <property type="protein sequence ID" value="ARQ00437.1"/>
    <property type="molecule type" value="Genomic_DNA"/>
</dbReference>
<evidence type="ECO:0000256" key="3">
    <source>
        <dbReference type="ARBA" id="ARBA00022490"/>
    </source>
</evidence>
<dbReference type="InterPro" id="IPR029058">
    <property type="entry name" value="AB_hydrolase_fold"/>
</dbReference>
<organism evidence="5 6">
    <name type="scientific">Pseudorhodoplanes sinuspersici</name>
    <dbReference type="NCBI Taxonomy" id="1235591"/>
    <lineage>
        <taxon>Bacteria</taxon>
        <taxon>Pseudomonadati</taxon>
        <taxon>Pseudomonadota</taxon>
        <taxon>Alphaproteobacteria</taxon>
        <taxon>Hyphomicrobiales</taxon>
        <taxon>Pseudorhodoplanes</taxon>
    </lineage>
</organism>
<dbReference type="Gene3D" id="3.40.50.1820">
    <property type="entry name" value="alpha/beta hydrolase"/>
    <property type="match status" value="1"/>
</dbReference>
<dbReference type="PANTHER" id="PTHR15913:SF0">
    <property type="entry name" value="MASPARDIN"/>
    <property type="match status" value="1"/>
</dbReference>
<evidence type="ECO:0000313" key="6">
    <source>
        <dbReference type="Proteomes" id="UP000194137"/>
    </source>
</evidence>
<keyword evidence="6" id="KW-1185">Reference proteome</keyword>
<evidence type="ECO:0000259" key="4">
    <source>
        <dbReference type="Pfam" id="PF12697"/>
    </source>
</evidence>
<comment type="subcellular location">
    <subcellularLocation>
        <location evidence="1">Cytoplasm</location>
    </subcellularLocation>
</comment>
<dbReference type="STRING" id="1235591.CAK95_16125"/>
<dbReference type="Pfam" id="PF12697">
    <property type="entry name" value="Abhydrolase_6"/>
    <property type="match status" value="1"/>
</dbReference>
<dbReference type="RefSeq" id="WP_086088832.1">
    <property type="nucleotide sequence ID" value="NZ_CP021112.1"/>
</dbReference>
<dbReference type="PANTHER" id="PTHR15913">
    <property type="entry name" value="ACID CLUSTER PROTEIN 33"/>
    <property type="match status" value="1"/>
</dbReference>
<evidence type="ECO:0000256" key="2">
    <source>
        <dbReference type="ARBA" id="ARBA00020148"/>
    </source>
</evidence>
<accession>A0A1W6ZSS3</accession>
<keyword evidence="3" id="KW-0963">Cytoplasm</keyword>
<name>A0A1W6ZSS3_9HYPH</name>
<dbReference type="InterPro" id="IPR026151">
    <property type="entry name" value="Maspardin"/>
</dbReference>
<dbReference type="SUPFAM" id="SSF53474">
    <property type="entry name" value="alpha/beta-Hydrolases"/>
    <property type="match status" value="1"/>
</dbReference>
<evidence type="ECO:0000256" key="1">
    <source>
        <dbReference type="ARBA" id="ARBA00004496"/>
    </source>
</evidence>
<dbReference type="GO" id="GO:0005737">
    <property type="term" value="C:cytoplasm"/>
    <property type="evidence" value="ECO:0007669"/>
    <property type="project" value="UniProtKB-SubCell"/>
</dbReference>
<dbReference type="Proteomes" id="UP000194137">
    <property type="component" value="Chromosome"/>
</dbReference>
<dbReference type="InterPro" id="IPR000073">
    <property type="entry name" value="AB_hydrolase_1"/>
</dbReference>
<sequence length="268" mass="29167">MSSAGLAARPARTPWDMTNALTTATVAGVAWSYVDTSAKGPALIMLPGSVGTCEMFFRQIRALGDTYRLISVSYPAEPDPTRLADGLAGLMDHLQLDRASVLGSSFGGYWAQFFALRHAGRVEHLFLGNIFITPNELFSNPLFDPAWIAKTAPADLQAFWLERVEKAPDSELKAIQRDMLSGRQSADNLKARFVGVARATLCPPLPLPAQSITVIDCDDDPIIPPQSRQAVRDRYPGAAIRTLSSGGHYPHILNPEAYDTIITERLSS</sequence>